<keyword evidence="3" id="KW-1185">Reference proteome</keyword>
<proteinExistence type="predicted"/>
<dbReference type="OrthoDB" id="116546at2759"/>
<evidence type="ECO:0000313" key="3">
    <source>
        <dbReference type="Proteomes" id="UP000237271"/>
    </source>
</evidence>
<evidence type="ECO:0000256" key="1">
    <source>
        <dbReference type="SAM" id="MobiDB-lite"/>
    </source>
</evidence>
<feature type="region of interest" description="Disordered" evidence="1">
    <location>
        <begin position="1"/>
        <end position="55"/>
    </location>
</feature>
<organism evidence="2 3">
    <name type="scientific">Phytophthora palmivora</name>
    <dbReference type="NCBI Taxonomy" id="4796"/>
    <lineage>
        <taxon>Eukaryota</taxon>
        <taxon>Sar</taxon>
        <taxon>Stramenopiles</taxon>
        <taxon>Oomycota</taxon>
        <taxon>Peronosporomycetes</taxon>
        <taxon>Peronosporales</taxon>
        <taxon>Peronosporaceae</taxon>
        <taxon>Phytophthora</taxon>
    </lineage>
</organism>
<reference evidence="2 3" key="1">
    <citation type="journal article" date="2017" name="Genome Biol. Evol.">
        <title>Phytophthora megakarya and P. palmivora, closely related causal agents of cacao black pod rot, underwent increases in genome sizes and gene numbers by different mechanisms.</title>
        <authorList>
            <person name="Ali S.S."/>
            <person name="Shao J."/>
            <person name="Lary D.J."/>
            <person name="Kronmiller B."/>
            <person name="Shen D."/>
            <person name="Strem M.D."/>
            <person name="Amoako-Attah I."/>
            <person name="Akrofi A.Y."/>
            <person name="Begoude B.A."/>
            <person name="Ten Hoopen G.M."/>
            <person name="Coulibaly K."/>
            <person name="Kebe B.I."/>
            <person name="Melnick R.L."/>
            <person name="Guiltinan M.J."/>
            <person name="Tyler B.M."/>
            <person name="Meinhardt L.W."/>
            <person name="Bailey B.A."/>
        </authorList>
    </citation>
    <scope>NUCLEOTIDE SEQUENCE [LARGE SCALE GENOMIC DNA]</scope>
    <source>
        <strain evidence="3">sbr112.9</strain>
    </source>
</reference>
<dbReference type="EMBL" id="NCKW01011104">
    <property type="protein sequence ID" value="POM64437.1"/>
    <property type="molecule type" value="Genomic_DNA"/>
</dbReference>
<name>A0A2P4XFW0_9STRA</name>
<evidence type="ECO:0008006" key="4">
    <source>
        <dbReference type="Google" id="ProtNLM"/>
    </source>
</evidence>
<evidence type="ECO:0000313" key="2">
    <source>
        <dbReference type="EMBL" id="POM64437.1"/>
    </source>
</evidence>
<dbReference type="Proteomes" id="UP000237271">
    <property type="component" value="Unassembled WGS sequence"/>
</dbReference>
<sequence length="249" mass="28222">MLTSKDDFENFMKSLVPSEYGPSASDGSNSNGVGTKRAPSPVAAQRPKRCRKTNKQEIDRLRAVATELEKKLKELNQRRNQGNPDSDSFWMRVSNRLLEQRQKSVKENARLRDLVLQQMTILKSVQRSLEKTPVVSQKDVFPEVKKQAVASCQSKEIYQDLFRNLSVLYSTGVSTMLRKPREASPSLDGSKRVNIEIEKDSHNGLHMCLQVVETKLIPSSFEKVREKAWKILTGTNGHEGFELVCQPFG</sequence>
<accession>A0A2P4XFW0</accession>
<feature type="compositionally biased region" description="Basic and acidic residues" evidence="1">
    <location>
        <begin position="1"/>
        <end position="10"/>
    </location>
</feature>
<dbReference type="AlphaFoldDB" id="A0A2P4XFW0"/>
<protein>
    <recommendedName>
        <fullName evidence="4">M96 mating-specific protein family</fullName>
    </recommendedName>
</protein>
<gene>
    <name evidence="2" type="ORF">PHPALM_20036</name>
</gene>
<comment type="caution">
    <text evidence="2">The sequence shown here is derived from an EMBL/GenBank/DDBJ whole genome shotgun (WGS) entry which is preliminary data.</text>
</comment>